<accession>A0A6L3MVB4</accession>
<dbReference type="RefSeq" id="WP_081069820.1">
    <property type="nucleotide sequence ID" value="NZ_CABVPM010000010.1"/>
</dbReference>
<evidence type="ECO:0000313" key="2">
    <source>
        <dbReference type="Proteomes" id="UP000473470"/>
    </source>
</evidence>
<dbReference type="EMBL" id="VZOK01000023">
    <property type="protein sequence ID" value="KAB0637005.1"/>
    <property type="molecule type" value="Genomic_DNA"/>
</dbReference>
<dbReference type="Proteomes" id="UP000473470">
    <property type="component" value="Unassembled WGS sequence"/>
</dbReference>
<evidence type="ECO:0000313" key="1">
    <source>
        <dbReference type="EMBL" id="KAB0637005.1"/>
    </source>
</evidence>
<sequence>MKLSTYNRVRYIGLANMKEQIKPGDIGCIVEDYGDGNYEVEFSDADGTTRALVVIAGGDLALAEK</sequence>
<dbReference type="Pfam" id="PF16277">
    <property type="entry name" value="DUF4926"/>
    <property type="match status" value="1"/>
</dbReference>
<comment type="caution">
    <text evidence="1">The sequence shown here is derived from an EMBL/GenBank/DDBJ whole genome shotgun (WGS) entry which is preliminary data.</text>
</comment>
<protein>
    <submittedName>
        <fullName evidence="1">DUF4926 domain-containing protein</fullName>
    </submittedName>
</protein>
<proteinExistence type="predicted"/>
<reference evidence="1 2" key="1">
    <citation type="submission" date="2019-09" db="EMBL/GenBank/DDBJ databases">
        <title>Draft genome sequences of 48 bacterial type strains from the CCUG.</title>
        <authorList>
            <person name="Tunovic T."/>
            <person name="Pineiro-Iglesias B."/>
            <person name="Unosson C."/>
            <person name="Inganas E."/>
            <person name="Ohlen M."/>
            <person name="Cardew S."/>
            <person name="Jensie-Markopoulos S."/>
            <person name="Salva-Serra F."/>
            <person name="Jaen-Luchoro D."/>
            <person name="Karlsson R."/>
            <person name="Svensson-Stadler L."/>
            <person name="Chun J."/>
            <person name="Moore E."/>
        </authorList>
    </citation>
    <scope>NUCLEOTIDE SEQUENCE [LARGE SCALE GENOMIC DNA]</scope>
    <source>
        <strain evidence="1 2">CCUG 65686</strain>
    </source>
</reference>
<organism evidence="1 2">
    <name type="scientific">Burkholderia stagnalis</name>
    <dbReference type="NCBI Taxonomy" id="1503054"/>
    <lineage>
        <taxon>Bacteria</taxon>
        <taxon>Pseudomonadati</taxon>
        <taxon>Pseudomonadota</taxon>
        <taxon>Betaproteobacteria</taxon>
        <taxon>Burkholderiales</taxon>
        <taxon>Burkholderiaceae</taxon>
        <taxon>Burkholderia</taxon>
        <taxon>Burkholderia cepacia complex</taxon>
    </lineage>
</organism>
<name>A0A6L3MVB4_9BURK</name>
<dbReference type="InterPro" id="IPR032568">
    <property type="entry name" value="DUF4926"/>
</dbReference>
<gene>
    <name evidence="1" type="ORF">F7R25_17075</name>
</gene>
<dbReference type="AlphaFoldDB" id="A0A6L3MVB4"/>